<feature type="region of interest" description="Disordered" evidence="2">
    <location>
        <begin position="28"/>
        <end position="75"/>
    </location>
</feature>
<dbReference type="GeneTree" id="ENSGT00940000157418"/>
<dbReference type="PANTHER" id="PTHR16127">
    <property type="entry name" value="TAXILIN"/>
    <property type="match status" value="1"/>
</dbReference>
<comment type="similarity">
    <text evidence="1">Belongs to the taxilin family.</text>
</comment>
<name>A0AAQ4RLI6_GASAC</name>
<dbReference type="Proteomes" id="UP000007635">
    <property type="component" value="Chromosome XVIII"/>
</dbReference>
<evidence type="ECO:0000256" key="2">
    <source>
        <dbReference type="SAM" id="MobiDB-lite"/>
    </source>
</evidence>
<sequence length="517" mass="59863">MTFKETCGRRSSDDVTLWPLWLQSESRKYSQNSQRMETPVTAAELVVPPPSDGKAKKAEGEAGAPPSSADHPDPMEGFKRRLDDIISVYGSAAELLEQQVNSFYNYYLFIVAECLKLKSDICVYYISQLISCRNVDNKCVCLPAEVCLIMKSLNKFSSPENKLDHLVRKYAEVEAQRRSDQRKLCVLQKKMAALTEERRVLTEERRSGVGARSKLESLCREKELPAPHSTLRRCRLTRDETEITEHFQAMLTEIQAQIEQHSARNDKLCHENSSLTDKLEGLMSQCEMREESLEKINKHRELQHKLTEAKLQQAHALLSEAAEKHKREKEYVSPNICQSFHIKPSDWVLHLNLYAQKFDEFQGTLAKSNEIYVRFKKEMDNMSEKMKKMEKESTLWRTRFENCNKALNDMMEEVQYDIFVLKIQNLERLCHALQSERVILYEKIKEVRQTNSDISAKAFRSTNETPNPEGANGDSSPVPHVHNHLSSTRWKQCSSYHVCTHETWDLRLLFIHTLISS</sequence>
<keyword evidence="4" id="KW-1185">Reference proteome</keyword>
<accession>A0AAQ4RLI6</accession>
<reference evidence="3 4" key="1">
    <citation type="journal article" date="2021" name="G3 (Bethesda)">
        <title>Improved contiguity of the threespine stickleback genome using long-read sequencing.</title>
        <authorList>
            <person name="Nath S."/>
            <person name="Shaw D.E."/>
            <person name="White M.A."/>
        </authorList>
    </citation>
    <scope>NUCLEOTIDE SEQUENCE [LARGE SCALE GENOMIC DNA]</scope>
    <source>
        <strain evidence="3 4">Lake Benthic</strain>
    </source>
</reference>
<evidence type="ECO:0000313" key="4">
    <source>
        <dbReference type="Proteomes" id="UP000007635"/>
    </source>
</evidence>
<feature type="compositionally biased region" description="Polar residues" evidence="2">
    <location>
        <begin position="455"/>
        <end position="466"/>
    </location>
</feature>
<dbReference type="GO" id="GO:0019905">
    <property type="term" value="F:syntaxin binding"/>
    <property type="evidence" value="ECO:0007669"/>
    <property type="project" value="InterPro"/>
</dbReference>
<protein>
    <submittedName>
        <fullName evidence="3">Taxilin beta</fullName>
    </submittedName>
</protein>
<organism evidence="3 4">
    <name type="scientific">Gasterosteus aculeatus aculeatus</name>
    <name type="common">three-spined stickleback</name>
    <dbReference type="NCBI Taxonomy" id="481459"/>
    <lineage>
        <taxon>Eukaryota</taxon>
        <taxon>Metazoa</taxon>
        <taxon>Chordata</taxon>
        <taxon>Craniata</taxon>
        <taxon>Vertebrata</taxon>
        <taxon>Euteleostomi</taxon>
        <taxon>Actinopterygii</taxon>
        <taxon>Neopterygii</taxon>
        <taxon>Teleostei</taxon>
        <taxon>Neoteleostei</taxon>
        <taxon>Acanthomorphata</taxon>
        <taxon>Eupercaria</taxon>
        <taxon>Perciformes</taxon>
        <taxon>Cottioidei</taxon>
        <taxon>Gasterosteales</taxon>
        <taxon>Gasterosteidae</taxon>
        <taxon>Gasterosteus</taxon>
    </lineage>
</organism>
<dbReference type="Pfam" id="PF09728">
    <property type="entry name" value="Taxilin"/>
    <property type="match status" value="1"/>
</dbReference>
<proteinExistence type="inferred from homology"/>
<evidence type="ECO:0000313" key="3">
    <source>
        <dbReference type="Ensembl" id="ENSGACP00000064509.1"/>
    </source>
</evidence>
<dbReference type="InterPro" id="IPR026183">
    <property type="entry name" value="Taxilin_fam"/>
</dbReference>
<reference evidence="3" key="2">
    <citation type="submission" date="2025-08" db="UniProtKB">
        <authorList>
            <consortium name="Ensembl"/>
        </authorList>
    </citation>
    <scope>IDENTIFICATION</scope>
</reference>
<dbReference type="AlphaFoldDB" id="A0AAQ4RLI6"/>
<evidence type="ECO:0000256" key="1">
    <source>
        <dbReference type="ARBA" id="ARBA00009550"/>
    </source>
</evidence>
<reference evidence="3" key="3">
    <citation type="submission" date="2025-09" db="UniProtKB">
        <authorList>
            <consortium name="Ensembl"/>
        </authorList>
    </citation>
    <scope>IDENTIFICATION</scope>
</reference>
<dbReference type="PANTHER" id="PTHR16127:SF10">
    <property type="entry name" value="BETA-TAXILIN"/>
    <property type="match status" value="1"/>
</dbReference>
<feature type="region of interest" description="Disordered" evidence="2">
    <location>
        <begin position="455"/>
        <end position="483"/>
    </location>
</feature>
<dbReference type="Ensembl" id="ENSGACT00000051196.1">
    <property type="protein sequence ID" value="ENSGACP00000064509.1"/>
    <property type="gene ID" value="ENSGACG00000013567.2"/>
</dbReference>